<dbReference type="Proteomes" id="UP000315289">
    <property type="component" value="Unassembled WGS sequence"/>
</dbReference>
<proteinExistence type="predicted"/>
<protein>
    <submittedName>
        <fullName evidence="1">Uncharacterized protein</fullName>
    </submittedName>
</protein>
<gene>
    <name evidence="1" type="ORF">NARC_50129</name>
</gene>
<reference evidence="1 2" key="1">
    <citation type="journal article" date="2019" name="Front. Microbiol.">
        <title>Ammonia Oxidation by the Arctic Terrestrial Thaumarchaeote Candidatus Nitrosocosmicus arcticus Is Stimulated by Increasing Temperatures.</title>
        <authorList>
            <person name="Alves R.J.E."/>
            <person name="Kerou M."/>
            <person name="Zappe A."/>
            <person name="Bittner R."/>
            <person name="Abby S.S."/>
            <person name="Schmidt H.A."/>
            <person name="Pfeifer K."/>
            <person name="Schleper C."/>
        </authorList>
    </citation>
    <scope>NUCLEOTIDE SEQUENCE [LARGE SCALE GENOMIC DNA]</scope>
    <source>
        <strain evidence="1 2">Kfb</strain>
    </source>
</reference>
<evidence type="ECO:0000313" key="1">
    <source>
        <dbReference type="EMBL" id="TVP40948.1"/>
    </source>
</evidence>
<name>A0A557SWG9_9ARCH</name>
<evidence type="ECO:0000313" key="2">
    <source>
        <dbReference type="Proteomes" id="UP000315289"/>
    </source>
</evidence>
<organism evidence="1 2">
    <name type="scientific">Candidatus Nitrosocosmicus arcticus</name>
    <dbReference type="NCBI Taxonomy" id="2035267"/>
    <lineage>
        <taxon>Archaea</taxon>
        <taxon>Nitrososphaerota</taxon>
        <taxon>Nitrososphaeria</taxon>
        <taxon>Nitrososphaerales</taxon>
        <taxon>Nitrososphaeraceae</taxon>
        <taxon>Candidatus Nitrosocosmicus</taxon>
    </lineage>
</organism>
<comment type="caution">
    <text evidence="1">The sequence shown here is derived from an EMBL/GenBank/DDBJ whole genome shotgun (WGS) entry which is preliminary data.</text>
</comment>
<dbReference type="AlphaFoldDB" id="A0A557SWG9"/>
<keyword evidence="2" id="KW-1185">Reference proteome</keyword>
<dbReference type="EMBL" id="VOAH01000005">
    <property type="protein sequence ID" value="TVP40948.1"/>
    <property type="molecule type" value="Genomic_DNA"/>
</dbReference>
<accession>A0A557SWG9</accession>
<sequence>MYTMNSKGRKGDRNSMVTCNLCHGGLSIWTDADLKMHDKIWHQKDSISYFIRHKKANNLT</sequence>